<organism evidence="6 7">
    <name type="scientific">Nocardioides furvisabuli</name>
    <dbReference type="NCBI Taxonomy" id="375542"/>
    <lineage>
        <taxon>Bacteria</taxon>
        <taxon>Bacillati</taxon>
        <taxon>Actinomycetota</taxon>
        <taxon>Actinomycetes</taxon>
        <taxon>Propionibacteriales</taxon>
        <taxon>Nocardioidaceae</taxon>
        <taxon>Nocardioides</taxon>
    </lineage>
</organism>
<accession>A0ABP5IWM1</accession>
<feature type="signal peptide" evidence="4">
    <location>
        <begin position="1"/>
        <end position="27"/>
    </location>
</feature>
<dbReference type="Gene3D" id="3.40.50.2300">
    <property type="match status" value="2"/>
</dbReference>
<dbReference type="EMBL" id="BAAAMQ010000010">
    <property type="protein sequence ID" value="GAA2107873.1"/>
    <property type="molecule type" value="Genomic_DNA"/>
</dbReference>
<dbReference type="InterPro" id="IPR025997">
    <property type="entry name" value="SBP_2_dom"/>
</dbReference>
<dbReference type="PANTHER" id="PTHR46847:SF1">
    <property type="entry name" value="D-ALLOSE-BINDING PERIPLASMIC PROTEIN-RELATED"/>
    <property type="match status" value="1"/>
</dbReference>
<sequence>MYLTTASRIRRLTGAVLVLAVMGAASGCSTESGGQSTTATTSNDDEVAQNATAAIEKLYGNGTFAEPASTGPKAQPGYRVAMVSSGTQSPTGTSTANGAKEAAELLGWDLSIYDGKYEPSEYQEGIRQAVSQNVDAIWLYSIDCPLVKTALEEAKKAGIPVFSQEAADCSDVDPSETSYYERSLEFSEGSFIEWGEGLGASEATWLLSKLGSKADVIEVSNTELVITKAVHDGFQKAMKEQCPECKVTTLPIRLADFGPALQEKVSTALLRNPEANGLAFSYDDLVTAGGAAAVMASGRNDSLEVVAGSGYAANIDLVRQNKGQDAGWTYDGAYEAWSTADMINRYFAGEDSVPSGVGISMFDHDHDLPPEGEAWSTSIDYQPVFKKVWGVS</sequence>
<evidence type="ECO:0000313" key="7">
    <source>
        <dbReference type="Proteomes" id="UP001501161"/>
    </source>
</evidence>
<protein>
    <recommendedName>
        <fullName evidence="5">Periplasmic binding protein domain-containing protein</fullName>
    </recommendedName>
</protein>
<evidence type="ECO:0000256" key="3">
    <source>
        <dbReference type="ARBA" id="ARBA00022729"/>
    </source>
</evidence>
<reference evidence="7" key="1">
    <citation type="journal article" date="2019" name="Int. J. Syst. Evol. Microbiol.">
        <title>The Global Catalogue of Microorganisms (GCM) 10K type strain sequencing project: providing services to taxonomists for standard genome sequencing and annotation.</title>
        <authorList>
            <consortium name="The Broad Institute Genomics Platform"/>
            <consortium name="The Broad Institute Genome Sequencing Center for Infectious Disease"/>
            <person name="Wu L."/>
            <person name="Ma J."/>
        </authorList>
    </citation>
    <scope>NUCLEOTIDE SEQUENCE [LARGE SCALE GENOMIC DNA]</scope>
    <source>
        <strain evidence="7">JCM 13813</strain>
    </source>
</reference>
<dbReference type="Proteomes" id="UP001501161">
    <property type="component" value="Unassembled WGS sequence"/>
</dbReference>
<feature type="domain" description="Periplasmic binding protein" evidence="5">
    <location>
        <begin position="81"/>
        <end position="350"/>
    </location>
</feature>
<proteinExistence type="inferred from homology"/>
<evidence type="ECO:0000313" key="6">
    <source>
        <dbReference type="EMBL" id="GAA2107873.1"/>
    </source>
</evidence>
<comment type="similarity">
    <text evidence="2">Belongs to the bacterial solute-binding protein 2 family.</text>
</comment>
<gene>
    <name evidence="6" type="ORF">GCM10009726_21760</name>
</gene>
<evidence type="ECO:0000256" key="4">
    <source>
        <dbReference type="SAM" id="SignalP"/>
    </source>
</evidence>
<dbReference type="InterPro" id="IPR028082">
    <property type="entry name" value="Peripla_BP_I"/>
</dbReference>
<name>A0ABP5IWM1_9ACTN</name>
<evidence type="ECO:0000259" key="5">
    <source>
        <dbReference type="Pfam" id="PF13407"/>
    </source>
</evidence>
<keyword evidence="3 4" id="KW-0732">Signal</keyword>
<dbReference type="SUPFAM" id="SSF53822">
    <property type="entry name" value="Periplasmic binding protein-like I"/>
    <property type="match status" value="1"/>
</dbReference>
<feature type="chain" id="PRO_5047357473" description="Periplasmic binding protein domain-containing protein" evidence="4">
    <location>
        <begin position="28"/>
        <end position="392"/>
    </location>
</feature>
<comment type="caution">
    <text evidence="6">The sequence shown here is derived from an EMBL/GenBank/DDBJ whole genome shotgun (WGS) entry which is preliminary data.</text>
</comment>
<dbReference type="PANTHER" id="PTHR46847">
    <property type="entry name" value="D-ALLOSE-BINDING PERIPLASMIC PROTEIN-RELATED"/>
    <property type="match status" value="1"/>
</dbReference>
<keyword evidence="7" id="KW-1185">Reference proteome</keyword>
<dbReference type="Pfam" id="PF13407">
    <property type="entry name" value="Peripla_BP_4"/>
    <property type="match status" value="1"/>
</dbReference>
<evidence type="ECO:0000256" key="1">
    <source>
        <dbReference type="ARBA" id="ARBA00004196"/>
    </source>
</evidence>
<comment type="subcellular location">
    <subcellularLocation>
        <location evidence="1">Cell envelope</location>
    </subcellularLocation>
</comment>
<dbReference type="RefSeq" id="WP_231248476.1">
    <property type="nucleotide sequence ID" value="NZ_BAAAMQ010000010.1"/>
</dbReference>
<evidence type="ECO:0000256" key="2">
    <source>
        <dbReference type="ARBA" id="ARBA00007639"/>
    </source>
</evidence>